<evidence type="ECO:0008006" key="8">
    <source>
        <dbReference type="Google" id="ProtNLM"/>
    </source>
</evidence>
<sequence>MLRASRLLRVELRLGAARRRLSLAYSPPLTGADYLHTPKFWTGLEPQNTPGFDAERNCLASLKAPDLRERGPKLRDTLEDYFENGWALTEVLFSSLRGPEAYYRPPAHGLRHPLVFYYGHPAALAVNKLRVAGALTKGLCDDFDVLFETGVDEMSWDDLDTPSTRWPELQEVREYRSKARDLVLDVIRNHPALDEPISSKEATDSKFVVWSLGMICEHERIHLETSTTLMRELPIDDVSRPSYWPPDHPSVTAETSVAPVELVSVNGGSIELGKPRTHSTYSWDNEYGSRVIEARPFKASRTQVTNGQYLDFVKAGGYASPEHWSEDGWAWRSFRNTKWPHFWERTGPQGVHEYALRLPFDEVPLPLDLPAEVNKHEAHAYAKWLSSEKGQSLRLPTECEYHLMLEANNGCTLAKARENEAVDDVATMGAKELAPTPLNANLAWGSPSSVYDGQAPFGGLRGNSWEYCEDWFAALPGYETHPLYEDFSTPCFDGQHALILGGSFASTGNEASVFSRFHFRPHFHNLLSFRVVSGEEHPELTSHDAAKPWAAGWVPPTYKKQSEEGSHKYESAAQLAAYLDLHYGGRGALDGPASSLHSLSLEDALDFPQRCAAKLGSGRRALDVGCAVGGSCKALASSFDEVVGIDYAQGFVDAANALKTNDLNYARSGEASLPGAQCLAHAFTPAEAAKLTFLKGDACALPASLGTFDAVLAANLLCRLQEPLAFIDRLPSLVNAGGRVFFASPFSWMSEYTPPDKWLSPQQLEERMRENGFVLEAAAPEAVVIRDHARKFQFVVSHGMLFRKS</sequence>
<accession>A0A8J2S4D9</accession>
<dbReference type="AlphaFoldDB" id="A0A8J2S4D9"/>
<dbReference type="InterPro" id="IPR027577">
    <property type="entry name" value="OvoA_Nterm"/>
</dbReference>
<dbReference type="InterPro" id="IPR016187">
    <property type="entry name" value="CTDL_fold"/>
</dbReference>
<proteinExistence type="predicted"/>
<dbReference type="InterPro" id="IPR029063">
    <property type="entry name" value="SAM-dependent_MTases_sf"/>
</dbReference>
<dbReference type="OrthoDB" id="659at2759"/>
<dbReference type="InterPro" id="IPR051043">
    <property type="entry name" value="Sulfatase_Mod_Factor_Kinase"/>
</dbReference>
<reference evidence="6" key="1">
    <citation type="submission" date="2021-11" db="EMBL/GenBank/DDBJ databases">
        <authorList>
            <consortium name="Genoscope - CEA"/>
            <person name="William W."/>
        </authorList>
    </citation>
    <scope>NUCLEOTIDE SEQUENCE</scope>
</reference>
<dbReference type="CDD" id="cd02440">
    <property type="entry name" value="AdoMet_MTases"/>
    <property type="match status" value="1"/>
</dbReference>
<gene>
    <name evidence="6" type="ORF">PECAL_1P08690</name>
</gene>
<dbReference type="NCBIfam" id="TIGR04344">
    <property type="entry name" value="ovoA_Nterm"/>
    <property type="match status" value="1"/>
</dbReference>
<keyword evidence="1" id="KW-0560">Oxidoreductase</keyword>
<dbReference type="InterPro" id="IPR024775">
    <property type="entry name" value="DinB-like"/>
</dbReference>
<name>A0A8J2S4D9_9STRA</name>
<comment type="pathway">
    <text evidence="3">Amino-acid biosynthesis; ergothioneine biosynthesis.</text>
</comment>
<dbReference type="InterPro" id="IPR005532">
    <property type="entry name" value="SUMF_dom"/>
</dbReference>
<dbReference type="InterPro" id="IPR042095">
    <property type="entry name" value="SUMF_sf"/>
</dbReference>
<dbReference type="GO" id="GO:0120147">
    <property type="term" value="F:formylglycine-generating oxidase activity"/>
    <property type="evidence" value="ECO:0007669"/>
    <property type="project" value="TreeGrafter"/>
</dbReference>
<dbReference type="Pfam" id="PF03781">
    <property type="entry name" value="FGE-sulfatase"/>
    <property type="match status" value="1"/>
</dbReference>
<dbReference type="Gene3D" id="3.40.50.150">
    <property type="entry name" value="Vaccinia Virus protein VP39"/>
    <property type="match status" value="1"/>
</dbReference>
<keyword evidence="7" id="KW-1185">Reference proteome</keyword>
<protein>
    <recommendedName>
        <fullName evidence="8">Sulfatase-modifying factor enzyme domain-containing protein</fullName>
    </recommendedName>
</protein>
<dbReference type="SUPFAM" id="SSF53335">
    <property type="entry name" value="S-adenosyl-L-methionine-dependent methyltransferases"/>
    <property type="match status" value="1"/>
</dbReference>
<evidence type="ECO:0000313" key="6">
    <source>
        <dbReference type="EMBL" id="CAH0364503.1"/>
    </source>
</evidence>
<dbReference type="PANTHER" id="PTHR23150:SF26">
    <property type="entry name" value="GENERIC METHYLTRANSFERASE"/>
    <property type="match status" value="1"/>
</dbReference>
<evidence type="ECO:0000259" key="4">
    <source>
        <dbReference type="Pfam" id="PF03781"/>
    </source>
</evidence>
<dbReference type="Proteomes" id="UP000789595">
    <property type="component" value="Unassembled WGS sequence"/>
</dbReference>
<evidence type="ECO:0000259" key="5">
    <source>
        <dbReference type="Pfam" id="PF12867"/>
    </source>
</evidence>
<dbReference type="Gene3D" id="3.90.1580.10">
    <property type="entry name" value="paralog of FGE (formylglycine-generating enzyme)"/>
    <property type="match status" value="1"/>
</dbReference>
<organism evidence="6 7">
    <name type="scientific">Pelagomonas calceolata</name>
    <dbReference type="NCBI Taxonomy" id="35677"/>
    <lineage>
        <taxon>Eukaryota</taxon>
        <taxon>Sar</taxon>
        <taxon>Stramenopiles</taxon>
        <taxon>Ochrophyta</taxon>
        <taxon>Pelagophyceae</taxon>
        <taxon>Pelagomonadales</taxon>
        <taxon>Pelagomonadaceae</taxon>
        <taxon>Pelagomonas</taxon>
    </lineage>
</organism>
<evidence type="ECO:0000256" key="3">
    <source>
        <dbReference type="ARBA" id="ARBA00037882"/>
    </source>
</evidence>
<feature type="domain" description="DinB-like" evidence="5">
    <location>
        <begin position="82"/>
        <end position="225"/>
    </location>
</feature>
<evidence type="ECO:0000256" key="1">
    <source>
        <dbReference type="ARBA" id="ARBA00023002"/>
    </source>
</evidence>
<dbReference type="EMBL" id="CAKKNE010000001">
    <property type="protein sequence ID" value="CAH0364503.1"/>
    <property type="molecule type" value="Genomic_DNA"/>
</dbReference>
<feature type="domain" description="Sulfatase-modifying factor enzyme-like" evidence="4">
    <location>
        <begin position="261"/>
        <end position="522"/>
    </location>
</feature>
<keyword evidence="2" id="KW-0408">Iron</keyword>
<dbReference type="Pfam" id="PF13489">
    <property type="entry name" value="Methyltransf_23"/>
    <property type="match status" value="1"/>
</dbReference>
<dbReference type="PANTHER" id="PTHR23150">
    <property type="entry name" value="SULFATASE MODIFYING FACTOR 1, 2"/>
    <property type="match status" value="1"/>
</dbReference>
<evidence type="ECO:0000313" key="7">
    <source>
        <dbReference type="Proteomes" id="UP000789595"/>
    </source>
</evidence>
<dbReference type="Pfam" id="PF12867">
    <property type="entry name" value="DinB_2"/>
    <property type="match status" value="1"/>
</dbReference>
<comment type="caution">
    <text evidence="6">The sequence shown here is derived from an EMBL/GenBank/DDBJ whole genome shotgun (WGS) entry which is preliminary data.</text>
</comment>
<evidence type="ECO:0000256" key="2">
    <source>
        <dbReference type="ARBA" id="ARBA00023004"/>
    </source>
</evidence>
<dbReference type="SUPFAM" id="SSF56436">
    <property type="entry name" value="C-type lectin-like"/>
    <property type="match status" value="1"/>
</dbReference>